<evidence type="ECO:0000259" key="2">
    <source>
        <dbReference type="Pfam" id="PF03807"/>
    </source>
</evidence>
<gene>
    <name evidence="5" type="ORF">FNX44_001700</name>
    <name evidence="3" type="ORF">H3146_03795</name>
    <name evidence="4" type="ORF">H3147_09150</name>
</gene>
<dbReference type="Gene3D" id="3.40.50.720">
    <property type="entry name" value="NAD(P)-binding Rossmann-like Domain"/>
    <property type="match status" value="1"/>
</dbReference>
<sequence>MKIAVLGTGAGARCHIAALSALGHEVVVGTRDPQATSIRSAPDMMGTPPFPVFHAEHPEVRLTTFAEAADAAELVINGIDGANAVAALSRIPGDALAGKTLVDYAVPYEYNPDVPRPWPTPWGVMPRLTVCDTDSLAEQIQRALPDARVVKAFVTQEQETVVRPGEFGGGDHTTLIAGDHQGAKAQVTELLYGYGWRDVLDLGELFAARGMEMYAHLHCAIGLALGGHRFGVKIVR</sequence>
<evidence type="ECO:0000313" key="5">
    <source>
        <dbReference type="EMBL" id="MQS00615.1"/>
    </source>
</evidence>
<keyword evidence="1" id="KW-0560">Oxidoreductase</keyword>
<dbReference type="OrthoDB" id="3194817at2"/>
<proteinExistence type="predicted"/>
<comment type="caution">
    <text evidence="5">The sequence shown here is derived from an EMBL/GenBank/DDBJ whole genome shotgun (WGS) entry which is preliminary data.</text>
</comment>
<dbReference type="InterPro" id="IPR028939">
    <property type="entry name" value="P5C_Rdtase_cat_N"/>
</dbReference>
<dbReference type="Proteomes" id="UP000320857">
    <property type="component" value="Unassembled WGS sequence"/>
</dbReference>
<reference evidence="7 8" key="2">
    <citation type="submission" date="2020-05" db="EMBL/GenBank/DDBJ databases">
        <title>Classification of alakaliphilic streptomycetes isolated from an alkaline soil next to Lonar Crater, India and a proposal for the recognition of Streptomyces alkaliterrae sp. nov.</title>
        <authorList>
            <person name="Golinska P."/>
        </authorList>
    </citation>
    <scope>NUCLEOTIDE SEQUENCE [LARGE SCALE GENOMIC DNA]</scope>
    <source>
        <strain evidence="8">OF3</strain>
        <strain evidence="7">OF8</strain>
    </source>
</reference>
<evidence type="ECO:0000313" key="7">
    <source>
        <dbReference type="Proteomes" id="UP000517765"/>
    </source>
</evidence>
<feature type="domain" description="Pyrroline-5-carboxylate reductase catalytic N-terminal" evidence="2">
    <location>
        <begin position="2"/>
        <end position="106"/>
    </location>
</feature>
<dbReference type="PANTHER" id="PTHR14239">
    <property type="entry name" value="DUDULIN-RELATED"/>
    <property type="match status" value="1"/>
</dbReference>
<evidence type="ECO:0000313" key="3">
    <source>
        <dbReference type="EMBL" id="MBB1252497.1"/>
    </source>
</evidence>
<dbReference type="Proteomes" id="UP000517765">
    <property type="component" value="Unassembled WGS sequence"/>
</dbReference>
<reference evidence="3" key="3">
    <citation type="journal article" name="Syst. Appl. Microbiol.">
        <title>Streptomyces alkaliterrae sp. nov., isolated from an alkaline soil, and emended descriptions of Streptomyces alkaliphilus, Streptomyces calidiresistens and Streptomyces durbertensis.</title>
        <authorList>
            <person name="Swiecimska M."/>
            <person name="Golinska P."/>
            <person name="Nouioui I."/>
            <person name="Wypij M."/>
            <person name="Rai M."/>
            <person name="Sangal V."/>
            <person name="Goodfellow M."/>
        </authorList>
    </citation>
    <scope>NUCLEOTIDE SEQUENCE</scope>
    <source>
        <strain evidence="3">OF3</strain>
        <strain evidence="4">OF8</strain>
    </source>
</reference>
<dbReference type="InterPro" id="IPR036291">
    <property type="entry name" value="NAD(P)-bd_dom_sf"/>
</dbReference>
<dbReference type="Pfam" id="PF03807">
    <property type="entry name" value="F420_oxidored"/>
    <property type="match status" value="1"/>
</dbReference>
<dbReference type="Proteomes" id="UP000525686">
    <property type="component" value="Unassembled WGS sequence"/>
</dbReference>
<reference evidence="5 6" key="1">
    <citation type="submission" date="2019-10" db="EMBL/GenBank/DDBJ databases">
        <title>Streptomyces sp. nov., a novel actinobacterium isolated from alkaline environment.</title>
        <authorList>
            <person name="Golinska P."/>
        </authorList>
    </citation>
    <scope>NUCLEOTIDE SEQUENCE [LARGE SCALE GENOMIC DNA]</scope>
    <source>
        <strain evidence="5 6">OF1</strain>
    </source>
</reference>
<dbReference type="EMBL" id="JABJXA010000039">
    <property type="protein sequence ID" value="MBB1259000.1"/>
    <property type="molecule type" value="Genomic_DNA"/>
</dbReference>
<name>A0A5P0YJX3_9ACTN</name>
<protein>
    <submittedName>
        <fullName evidence="3">NAD(P)-binding domain-containing protein</fullName>
    </submittedName>
    <submittedName>
        <fullName evidence="5">NADP oxidoreductase</fullName>
    </submittedName>
</protein>
<evidence type="ECO:0000313" key="6">
    <source>
        <dbReference type="Proteomes" id="UP000320857"/>
    </source>
</evidence>
<dbReference type="EMBL" id="VJYK02000008">
    <property type="protein sequence ID" value="MQS00615.1"/>
    <property type="molecule type" value="Genomic_DNA"/>
</dbReference>
<evidence type="ECO:0000256" key="1">
    <source>
        <dbReference type="ARBA" id="ARBA00023002"/>
    </source>
</evidence>
<organism evidence="5 6">
    <name type="scientific">Streptomyces alkaliterrae</name>
    <dbReference type="NCBI Taxonomy" id="2213162"/>
    <lineage>
        <taxon>Bacteria</taxon>
        <taxon>Bacillati</taxon>
        <taxon>Actinomycetota</taxon>
        <taxon>Actinomycetes</taxon>
        <taxon>Kitasatosporales</taxon>
        <taxon>Streptomycetaceae</taxon>
        <taxon>Streptomyces</taxon>
    </lineage>
</organism>
<keyword evidence="6" id="KW-1185">Reference proteome</keyword>
<dbReference type="EMBL" id="JABJWZ010000018">
    <property type="protein sequence ID" value="MBB1252497.1"/>
    <property type="molecule type" value="Genomic_DNA"/>
</dbReference>
<accession>A0A5P0YJX3</accession>
<dbReference type="GO" id="GO:0016491">
    <property type="term" value="F:oxidoreductase activity"/>
    <property type="evidence" value="ECO:0007669"/>
    <property type="project" value="UniProtKB-KW"/>
</dbReference>
<dbReference type="SUPFAM" id="SSF51735">
    <property type="entry name" value="NAD(P)-binding Rossmann-fold domains"/>
    <property type="match status" value="1"/>
</dbReference>
<evidence type="ECO:0000313" key="8">
    <source>
        <dbReference type="Proteomes" id="UP000525686"/>
    </source>
</evidence>
<evidence type="ECO:0000313" key="4">
    <source>
        <dbReference type="EMBL" id="MBB1259000.1"/>
    </source>
</evidence>
<dbReference type="RefSeq" id="WP_143646099.1">
    <property type="nucleotide sequence ID" value="NZ_JABJWZ010000018.1"/>
</dbReference>
<dbReference type="InterPro" id="IPR051267">
    <property type="entry name" value="STEAP_metalloreductase"/>
</dbReference>
<dbReference type="AlphaFoldDB" id="A0A5P0YJX3"/>